<comment type="caution">
    <text evidence="2">The sequence shown here is derived from an EMBL/GenBank/DDBJ whole genome shotgun (WGS) entry which is preliminary data.</text>
</comment>
<feature type="chain" id="PRO_5037434868" description="YjbF family lipoprotein" evidence="1">
    <location>
        <begin position="25"/>
        <end position="233"/>
    </location>
</feature>
<evidence type="ECO:0000256" key="1">
    <source>
        <dbReference type="SAM" id="SignalP"/>
    </source>
</evidence>
<protein>
    <recommendedName>
        <fullName evidence="4">YjbF family lipoprotein</fullName>
    </recommendedName>
</protein>
<evidence type="ECO:0008006" key="4">
    <source>
        <dbReference type="Google" id="ProtNLM"/>
    </source>
</evidence>
<reference evidence="2" key="2">
    <citation type="submission" date="2020-09" db="EMBL/GenBank/DDBJ databases">
        <authorList>
            <person name="Sun Q."/>
            <person name="Zhou Y."/>
        </authorList>
    </citation>
    <scope>NUCLEOTIDE SEQUENCE</scope>
    <source>
        <strain evidence="2">CGMCC 1.15880</strain>
    </source>
</reference>
<dbReference type="Pfam" id="PF11102">
    <property type="entry name" value="YjbF"/>
    <property type="match status" value="1"/>
</dbReference>
<proteinExistence type="predicted"/>
<sequence length="233" mass="25055">MAQLKPRLACIAVAVLSLFLAACSSEHSTQPGIGDIALGMAKARLQKGAVETADADQSAPQATRAQMAALGRAVVYVTVPRFGVTQPAVELAVNGRYRTYMGSDQSTVTLQSGIVTATRGLQVDLIAQDLSLSPSSLFRGSFPKTYTRTQRSLTGEGILADYAYNCAIAPKDAGETITIFGRNHSVRQYTELCGNDKRAFQNSYWVDSAGTVWQSHQSISKEVGHLILQRVVK</sequence>
<dbReference type="AlphaFoldDB" id="A0A916QSW7"/>
<dbReference type="RefSeq" id="WP_188670663.1">
    <property type="nucleotide sequence ID" value="NZ_BMKA01000001.1"/>
</dbReference>
<dbReference type="Gene3D" id="2.40.360.10">
    <property type="entry name" value="YmcC-like"/>
    <property type="match status" value="1"/>
</dbReference>
<reference evidence="2" key="1">
    <citation type="journal article" date="2014" name="Int. J. Syst. Evol. Microbiol.">
        <title>Complete genome sequence of Corynebacterium casei LMG S-19264T (=DSM 44701T), isolated from a smear-ripened cheese.</title>
        <authorList>
            <consortium name="US DOE Joint Genome Institute (JGI-PGF)"/>
            <person name="Walter F."/>
            <person name="Albersmeier A."/>
            <person name="Kalinowski J."/>
            <person name="Ruckert C."/>
        </authorList>
    </citation>
    <scope>NUCLEOTIDE SEQUENCE</scope>
    <source>
        <strain evidence="2">CGMCC 1.15880</strain>
    </source>
</reference>
<keyword evidence="1" id="KW-0732">Signal</keyword>
<feature type="signal peptide" evidence="1">
    <location>
        <begin position="1"/>
        <end position="24"/>
    </location>
</feature>
<dbReference type="Proteomes" id="UP000628017">
    <property type="component" value="Unassembled WGS sequence"/>
</dbReference>
<organism evidence="2 3">
    <name type="scientific">Neptunicoccus cionae</name>
    <dbReference type="NCBI Taxonomy" id="2035344"/>
    <lineage>
        <taxon>Bacteria</taxon>
        <taxon>Pseudomonadati</taxon>
        <taxon>Pseudomonadota</taxon>
        <taxon>Alphaproteobacteria</taxon>
        <taxon>Rhodobacterales</taxon>
        <taxon>Paracoccaceae</taxon>
        <taxon>Neptunicoccus</taxon>
    </lineage>
</organism>
<accession>A0A916QSW7</accession>
<dbReference type="InterPro" id="IPR021308">
    <property type="entry name" value="GfcB"/>
</dbReference>
<dbReference type="EMBL" id="BMKA01000001">
    <property type="protein sequence ID" value="GGA08441.1"/>
    <property type="molecule type" value="Genomic_DNA"/>
</dbReference>
<keyword evidence="3" id="KW-1185">Reference proteome</keyword>
<evidence type="ECO:0000313" key="2">
    <source>
        <dbReference type="EMBL" id="GGA08441.1"/>
    </source>
</evidence>
<dbReference type="PROSITE" id="PS51257">
    <property type="entry name" value="PROKAR_LIPOPROTEIN"/>
    <property type="match status" value="1"/>
</dbReference>
<dbReference type="SUPFAM" id="SSF159270">
    <property type="entry name" value="YmcC-like"/>
    <property type="match status" value="1"/>
</dbReference>
<name>A0A916QSW7_9RHOB</name>
<gene>
    <name evidence="2" type="ORF">GCM10011498_05420</name>
</gene>
<dbReference type="InterPro" id="IPR023373">
    <property type="entry name" value="YmcC_sf"/>
</dbReference>
<evidence type="ECO:0000313" key="3">
    <source>
        <dbReference type="Proteomes" id="UP000628017"/>
    </source>
</evidence>